<feature type="chain" id="PRO_5034047868" evidence="1">
    <location>
        <begin position="27"/>
        <end position="140"/>
    </location>
</feature>
<protein>
    <submittedName>
        <fullName evidence="2">Uncharacterized protein</fullName>
    </submittedName>
</protein>
<reference evidence="2 3" key="1">
    <citation type="submission" date="2021-07" db="EMBL/GenBank/DDBJ databases">
        <title>A novel Jannaschia species isolated from marine dinoflagellate Ceratoperidinium margalefii.</title>
        <authorList>
            <person name="Jiang Y."/>
            <person name="Li Z."/>
        </authorList>
    </citation>
    <scope>NUCLEOTIDE SEQUENCE [LARGE SCALE GENOMIC DNA]</scope>
    <source>
        <strain evidence="2 3">J12C1-MA-4</strain>
    </source>
</reference>
<dbReference type="AlphaFoldDB" id="A0A8F6TX00"/>
<sequence length="140" mass="14987">MGTLPRTTLRTTILAVSITLPGAAMAEGHFNGVWQPFSRPVEMFGAMTITADQLSYATGPQVQIEAVRAGGSIFRIISPEVEEFRVCGPDPANYVGFHVLDNGDLAHLLYVADTSPAEPTGGNSLEVVRNGACSVMFYVR</sequence>
<dbReference type="EMBL" id="CP079194">
    <property type="protein sequence ID" value="QXT40482.1"/>
    <property type="molecule type" value="Genomic_DNA"/>
</dbReference>
<evidence type="ECO:0000256" key="1">
    <source>
        <dbReference type="SAM" id="SignalP"/>
    </source>
</evidence>
<dbReference type="KEGG" id="gce:KYE46_04340"/>
<name>A0A8F6TX00_9RHOB</name>
<gene>
    <name evidence="2" type="ORF">KYE46_04340</name>
</gene>
<keyword evidence="1" id="KW-0732">Signal</keyword>
<dbReference type="RefSeq" id="WP_219003720.1">
    <property type="nucleotide sequence ID" value="NZ_CP079194.1"/>
</dbReference>
<accession>A0A8F6TX00</accession>
<evidence type="ECO:0000313" key="2">
    <source>
        <dbReference type="EMBL" id="QXT40482.1"/>
    </source>
</evidence>
<dbReference type="Proteomes" id="UP000825009">
    <property type="component" value="Chromosome"/>
</dbReference>
<proteinExistence type="predicted"/>
<organism evidence="2 3">
    <name type="scientific">Gymnodinialimonas ceratoperidinii</name>
    <dbReference type="NCBI Taxonomy" id="2856823"/>
    <lineage>
        <taxon>Bacteria</taxon>
        <taxon>Pseudomonadati</taxon>
        <taxon>Pseudomonadota</taxon>
        <taxon>Alphaproteobacteria</taxon>
        <taxon>Rhodobacterales</taxon>
        <taxon>Paracoccaceae</taxon>
        <taxon>Gymnodinialimonas</taxon>
    </lineage>
</organism>
<keyword evidence="3" id="KW-1185">Reference proteome</keyword>
<feature type="signal peptide" evidence="1">
    <location>
        <begin position="1"/>
        <end position="26"/>
    </location>
</feature>
<evidence type="ECO:0000313" key="3">
    <source>
        <dbReference type="Proteomes" id="UP000825009"/>
    </source>
</evidence>